<protein>
    <submittedName>
        <fullName evidence="3">Uncharacterized protein</fullName>
    </submittedName>
</protein>
<dbReference type="AlphaFoldDB" id="A0A5C3KAJ0"/>
<keyword evidence="2" id="KW-0472">Membrane</keyword>
<dbReference type="Gene3D" id="2.60.120.260">
    <property type="entry name" value="Galactose-binding domain-like"/>
    <property type="match status" value="1"/>
</dbReference>
<feature type="compositionally biased region" description="Low complexity" evidence="1">
    <location>
        <begin position="143"/>
        <end position="152"/>
    </location>
</feature>
<keyword evidence="4" id="KW-1185">Reference proteome</keyword>
<dbReference type="EMBL" id="ML210613">
    <property type="protein sequence ID" value="TFK16894.1"/>
    <property type="molecule type" value="Genomic_DNA"/>
</dbReference>
<dbReference type="OrthoDB" id="3265734at2759"/>
<evidence type="ECO:0000313" key="3">
    <source>
        <dbReference type="EMBL" id="TFK16894.1"/>
    </source>
</evidence>
<feature type="region of interest" description="Disordered" evidence="1">
    <location>
        <begin position="134"/>
        <end position="238"/>
    </location>
</feature>
<keyword evidence="2" id="KW-0812">Transmembrane</keyword>
<evidence type="ECO:0000313" key="4">
    <source>
        <dbReference type="Proteomes" id="UP000307440"/>
    </source>
</evidence>
<feature type="transmembrane region" description="Helical" evidence="2">
    <location>
        <begin position="248"/>
        <end position="271"/>
    </location>
</feature>
<evidence type="ECO:0000256" key="2">
    <source>
        <dbReference type="SAM" id="Phobius"/>
    </source>
</evidence>
<keyword evidence="2" id="KW-1133">Transmembrane helix</keyword>
<gene>
    <name evidence="3" type="ORF">FA15DRAFT_676469</name>
</gene>
<feature type="region of interest" description="Disordered" evidence="1">
    <location>
        <begin position="319"/>
        <end position="361"/>
    </location>
</feature>
<sequence length="361" mass="38584">MSNLVIIDDTDPSITWQTPGQWEVSGFGRGLAHNDGAHLSTALGSTMSYTFMGTQISVYGILPMEDNRHAVAAFSVDGTHNTEFRAQYNPTEPQWRVLFYSSPQLDGPGPHTLQLTNMRERPRLWIDYLTVQQPIPEPPNNTQLPLPSQPSSPEIPNTAGNSPPGEPQPSQADNGPTGNPSPSGAPNDNSGESTGQARPTGTQSQSNESDAVRNSFLPGPTVYIPQGDGTPSNALDGKPTGVHAQAGMIAGAVVGAIAAIAIFALFIILFLRRRKARVSRVNFFGAEEECVQINGTGDRFDSSGSINTPFKAGMGLSDSKRGLNLPQQAPSHIANSSESDFTDTDNGYYNNPPSYVERPGH</sequence>
<name>A0A5C3KAJ0_COPMA</name>
<accession>A0A5C3KAJ0</accession>
<proteinExistence type="predicted"/>
<reference evidence="3 4" key="1">
    <citation type="journal article" date="2019" name="Nat. Ecol. Evol.">
        <title>Megaphylogeny resolves global patterns of mushroom evolution.</title>
        <authorList>
            <person name="Varga T."/>
            <person name="Krizsan K."/>
            <person name="Foldi C."/>
            <person name="Dima B."/>
            <person name="Sanchez-Garcia M."/>
            <person name="Sanchez-Ramirez S."/>
            <person name="Szollosi G.J."/>
            <person name="Szarkandi J.G."/>
            <person name="Papp V."/>
            <person name="Albert L."/>
            <person name="Andreopoulos W."/>
            <person name="Angelini C."/>
            <person name="Antonin V."/>
            <person name="Barry K.W."/>
            <person name="Bougher N.L."/>
            <person name="Buchanan P."/>
            <person name="Buyck B."/>
            <person name="Bense V."/>
            <person name="Catcheside P."/>
            <person name="Chovatia M."/>
            <person name="Cooper J."/>
            <person name="Damon W."/>
            <person name="Desjardin D."/>
            <person name="Finy P."/>
            <person name="Geml J."/>
            <person name="Haridas S."/>
            <person name="Hughes K."/>
            <person name="Justo A."/>
            <person name="Karasinski D."/>
            <person name="Kautmanova I."/>
            <person name="Kiss B."/>
            <person name="Kocsube S."/>
            <person name="Kotiranta H."/>
            <person name="LaButti K.M."/>
            <person name="Lechner B.E."/>
            <person name="Liimatainen K."/>
            <person name="Lipzen A."/>
            <person name="Lukacs Z."/>
            <person name="Mihaltcheva S."/>
            <person name="Morgado L.N."/>
            <person name="Niskanen T."/>
            <person name="Noordeloos M.E."/>
            <person name="Ohm R.A."/>
            <person name="Ortiz-Santana B."/>
            <person name="Ovrebo C."/>
            <person name="Racz N."/>
            <person name="Riley R."/>
            <person name="Savchenko A."/>
            <person name="Shiryaev A."/>
            <person name="Soop K."/>
            <person name="Spirin V."/>
            <person name="Szebenyi C."/>
            <person name="Tomsovsky M."/>
            <person name="Tulloss R.E."/>
            <person name="Uehling J."/>
            <person name="Grigoriev I.V."/>
            <person name="Vagvolgyi C."/>
            <person name="Papp T."/>
            <person name="Martin F.M."/>
            <person name="Miettinen O."/>
            <person name="Hibbett D.S."/>
            <person name="Nagy L.G."/>
        </authorList>
    </citation>
    <scope>NUCLEOTIDE SEQUENCE [LARGE SCALE GENOMIC DNA]</scope>
    <source>
        <strain evidence="3 4">CBS 121175</strain>
    </source>
</reference>
<feature type="compositionally biased region" description="Polar residues" evidence="1">
    <location>
        <begin position="168"/>
        <end position="209"/>
    </location>
</feature>
<organism evidence="3 4">
    <name type="scientific">Coprinopsis marcescibilis</name>
    <name type="common">Agaric fungus</name>
    <name type="synonym">Psathyrella marcescibilis</name>
    <dbReference type="NCBI Taxonomy" id="230819"/>
    <lineage>
        <taxon>Eukaryota</taxon>
        <taxon>Fungi</taxon>
        <taxon>Dikarya</taxon>
        <taxon>Basidiomycota</taxon>
        <taxon>Agaricomycotina</taxon>
        <taxon>Agaricomycetes</taxon>
        <taxon>Agaricomycetidae</taxon>
        <taxon>Agaricales</taxon>
        <taxon>Agaricineae</taxon>
        <taxon>Psathyrellaceae</taxon>
        <taxon>Coprinopsis</taxon>
    </lineage>
</organism>
<feature type="compositionally biased region" description="Polar residues" evidence="1">
    <location>
        <begin position="325"/>
        <end position="353"/>
    </location>
</feature>
<dbReference type="Proteomes" id="UP000307440">
    <property type="component" value="Unassembled WGS sequence"/>
</dbReference>
<evidence type="ECO:0000256" key="1">
    <source>
        <dbReference type="SAM" id="MobiDB-lite"/>
    </source>
</evidence>